<keyword evidence="2" id="KW-1185">Reference proteome</keyword>
<dbReference type="EMBL" id="JBGCUO010000001">
    <property type="protein sequence ID" value="MEY1662034.1"/>
    <property type="molecule type" value="Genomic_DNA"/>
</dbReference>
<dbReference type="Pfam" id="PF06073">
    <property type="entry name" value="DUF934"/>
    <property type="match status" value="1"/>
</dbReference>
<proteinExistence type="predicted"/>
<reference evidence="1 2" key="1">
    <citation type="submission" date="2024-07" db="EMBL/GenBank/DDBJ databases">
        <authorList>
            <person name="Ren Q."/>
        </authorList>
    </citation>
    <scope>NUCLEOTIDE SEQUENCE [LARGE SCALE GENOMIC DNA]</scope>
    <source>
        <strain evidence="1 2">REN37</strain>
    </source>
</reference>
<dbReference type="RefSeq" id="WP_369455278.1">
    <property type="nucleotide sequence ID" value="NZ_JBGCUO010000001.1"/>
</dbReference>
<protein>
    <submittedName>
        <fullName evidence="1">DUF934 domain-containing protein</fullName>
    </submittedName>
</protein>
<evidence type="ECO:0000313" key="1">
    <source>
        <dbReference type="EMBL" id="MEY1662034.1"/>
    </source>
</evidence>
<organism evidence="1 2">
    <name type="scientific">Isoalcanivorax beigongshangi</name>
    <dbReference type="NCBI Taxonomy" id="3238810"/>
    <lineage>
        <taxon>Bacteria</taxon>
        <taxon>Pseudomonadati</taxon>
        <taxon>Pseudomonadota</taxon>
        <taxon>Gammaproteobacteria</taxon>
        <taxon>Oceanospirillales</taxon>
        <taxon>Alcanivoracaceae</taxon>
        <taxon>Isoalcanivorax</taxon>
    </lineage>
</organism>
<dbReference type="Proteomes" id="UP001562065">
    <property type="component" value="Unassembled WGS sequence"/>
</dbReference>
<evidence type="ECO:0000313" key="2">
    <source>
        <dbReference type="Proteomes" id="UP001562065"/>
    </source>
</evidence>
<dbReference type="InterPro" id="IPR008318">
    <property type="entry name" value="UCP030820"/>
</dbReference>
<name>A0ABV4AGR9_9GAMM</name>
<accession>A0ABV4AGR9</accession>
<gene>
    <name evidence="1" type="ORF">AB5I84_07715</name>
</gene>
<comment type="caution">
    <text evidence="1">The sequence shown here is derived from an EMBL/GenBank/DDBJ whole genome shotgun (WGS) entry which is preliminary data.</text>
</comment>
<dbReference type="PIRSF" id="PIRSF030820">
    <property type="entry name" value="UCP030820"/>
    <property type="match status" value="1"/>
</dbReference>
<sequence>MAAIIKNGEIVDDRWLRLTTEQIEADGLPADGPILVPLPVWLAQREALLARGEVAVWLAPGEEPEALVEDLDRLPLIAIDFPVFRDGRGYSYARELRTRFGYHGELRAIGDVLRDQLFYLSRVGFNAFAVREDRNLEDALKGLKDFSVTYQGDTQDPRPIYRR</sequence>